<protein>
    <recommendedName>
        <fullName evidence="8">Peptidase S54 rhomboid domain-containing protein</fullName>
    </recommendedName>
</protein>
<organism evidence="6 7">
    <name type="scientific">Meyerozyma guilliermondii (strain ATCC 6260 / CBS 566 / DSM 6381 / JCM 1539 / NBRC 10279 / NRRL Y-324)</name>
    <name type="common">Yeast</name>
    <name type="synonym">Candida guilliermondii</name>
    <dbReference type="NCBI Taxonomy" id="294746"/>
    <lineage>
        <taxon>Eukaryota</taxon>
        <taxon>Fungi</taxon>
        <taxon>Dikarya</taxon>
        <taxon>Ascomycota</taxon>
        <taxon>Saccharomycotina</taxon>
        <taxon>Pichiomycetes</taxon>
        <taxon>Debaryomycetaceae</taxon>
        <taxon>Meyerozyma</taxon>
    </lineage>
</organism>
<dbReference type="VEuPathDB" id="FungiDB:PGUG_01167"/>
<dbReference type="Proteomes" id="UP000001997">
    <property type="component" value="Unassembled WGS sequence"/>
</dbReference>
<dbReference type="GO" id="GO:0016020">
    <property type="term" value="C:membrane"/>
    <property type="evidence" value="ECO:0007669"/>
    <property type="project" value="UniProtKB-SubCell"/>
</dbReference>
<keyword evidence="2 5" id="KW-0812">Transmembrane</keyword>
<dbReference type="SMART" id="SM01160">
    <property type="entry name" value="DUF1751"/>
    <property type="match status" value="1"/>
</dbReference>
<dbReference type="OrthoDB" id="73612at2759"/>
<dbReference type="GO" id="GO:0005794">
    <property type="term" value="C:Golgi apparatus"/>
    <property type="evidence" value="ECO:0007669"/>
    <property type="project" value="TreeGrafter"/>
</dbReference>
<dbReference type="HOGENOM" id="CLU_043563_1_0_1"/>
<feature type="transmembrane region" description="Helical" evidence="5">
    <location>
        <begin position="178"/>
        <end position="196"/>
    </location>
</feature>
<proteinExistence type="predicted"/>
<evidence type="ECO:0008006" key="8">
    <source>
        <dbReference type="Google" id="ProtNLM"/>
    </source>
</evidence>
<comment type="subcellular location">
    <subcellularLocation>
        <location evidence="1">Membrane</location>
        <topology evidence="1">Multi-pass membrane protein</topology>
    </subcellularLocation>
</comment>
<evidence type="ECO:0000256" key="2">
    <source>
        <dbReference type="ARBA" id="ARBA00022692"/>
    </source>
</evidence>
<feature type="transmembrane region" description="Helical" evidence="5">
    <location>
        <begin position="103"/>
        <end position="127"/>
    </location>
</feature>
<keyword evidence="3 5" id="KW-1133">Transmembrane helix</keyword>
<gene>
    <name evidence="6" type="ORF">PGUG_01167</name>
</gene>
<dbReference type="InterPro" id="IPR013861">
    <property type="entry name" value="TMEM115/Pdh1/Rbl19"/>
</dbReference>
<feature type="transmembrane region" description="Helical" evidence="5">
    <location>
        <begin position="63"/>
        <end position="91"/>
    </location>
</feature>
<dbReference type="FunCoup" id="A5DD12">
    <property type="interactions" value="606"/>
</dbReference>
<dbReference type="AlphaFoldDB" id="A5DD12"/>
<evidence type="ECO:0000256" key="3">
    <source>
        <dbReference type="ARBA" id="ARBA00022989"/>
    </source>
</evidence>
<dbReference type="Pfam" id="PF08551">
    <property type="entry name" value="DUF1751"/>
    <property type="match status" value="1"/>
</dbReference>
<dbReference type="InterPro" id="IPR035952">
    <property type="entry name" value="Rhomboid-like_sf"/>
</dbReference>
<reference evidence="6 7" key="1">
    <citation type="journal article" date="2009" name="Nature">
        <title>Evolution of pathogenicity and sexual reproduction in eight Candida genomes.</title>
        <authorList>
            <person name="Butler G."/>
            <person name="Rasmussen M.D."/>
            <person name="Lin M.F."/>
            <person name="Santos M.A."/>
            <person name="Sakthikumar S."/>
            <person name="Munro C.A."/>
            <person name="Rheinbay E."/>
            <person name="Grabherr M."/>
            <person name="Forche A."/>
            <person name="Reedy J.L."/>
            <person name="Agrafioti I."/>
            <person name="Arnaud M.B."/>
            <person name="Bates S."/>
            <person name="Brown A.J."/>
            <person name="Brunke S."/>
            <person name="Costanzo M.C."/>
            <person name="Fitzpatrick D.A."/>
            <person name="de Groot P.W."/>
            <person name="Harris D."/>
            <person name="Hoyer L.L."/>
            <person name="Hube B."/>
            <person name="Klis F.M."/>
            <person name="Kodira C."/>
            <person name="Lennard N."/>
            <person name="Logue M.E."/>
            <person name="Martin R."/>
            <person name="Neiman A.M."/>
            <person name="Nikolaou E."/>
            <person name="Quail M.A."/>
            <person name="Quinn J."/>
            <person name="Santos M.C."/>
            <person name="Schmitzberger F.F."/>
            <person name="Sherlock G."/>
            <person name="Shah P."/>
            <person name="Silverstein K.A."/>
            <person name="Skrzypek M.S."/>
            <person name="Soll D."/>
            <person name="Staggs R."/>
            <person name="Stansfield I."/>
            <person name="Stumpf M.P."/>
            <person name="Sudbery P.E."/>
            <person name="Srikantha T."/>
            <person name="Zeng Q."/>
            <person name="Berman J."/>
            <person name="Berriman M."/>
            <person name="Heitman J."/>
            <person name="Gow N.A."/>
            <person name="Lorenz M.C."/>
            <person name="Birren B.W."/>
            <person name="Kellis M."/>
            <person name="Cuomo C.A."/>
        </authorList>
    </citation>
    <scope>NUCLEOTIDE SEQUENCE [LARGE SCALE GENOMIC DNA]</scope>
    <source>
        <strain evidence="7">ATCC 6260 / CBS 566 / DSM 6381 / JCM 1539 / NBRC 10279 / NRRL Y-324</strain>
    </source>
</reference>
<dbReference type="GO" id="GO:0006890">
    <property type="term" value="P:retrograde vesicle-mediated transport, Golgi to endoplasmic reticulum"/>
    <property type="evidence" value="ECO:0007669"/>
    <property type="project" value="InterPro"/>
</dbReference>
<accession>A5DD12</accession>
<dbReference type="KEGG" id="pgu:PGUG_01167"/>
<evidence type="ECO:0000256" key="4">
    <source>
        <dbReference type="ARBA" id="ARBA00023136"/>
    </source>
</evidence>
<dbReference type="FunFam" id="1.20.1540.10:FF:000004">
    <property type="entry name" value="Transmembrane protein 115"/>
    <property type="match status" value="1"/>
</dbReference>
<evidence type="ECO:0000256" key="1">
    <source>
        <dbReference type="ARBA" id="ARBA00004141"/>
    </source>
</evidence>
<keyword evidence="4 5" id="KW-0472">Membrane</keyword>
<keyword evidence="7" id="KW-1185">Reference proteome</keyword>
<dbReference type="EMBL" id="CH408155">
    <property type="protein sequence ID" value="EDK37069.2"/>
    <property type="molecule type" value="Genomic_DNA"/>
</dbReference>
<dbReference type="OMA" id="EIHFWEV"/>
<sequence>MAFLIKSNMFAKSTKVLLGTLYAVCLTILLLKMQRYRGGGETESFHDIQIPYMQLIPRYTVIYPWVICTSIFAEITITSLIISTIVLYVSTKYVEKFWGFREVIKFVLLIGSITNLITVLTTIVFNLVRGDVSGMDKPLGGGISYYFGFLVVLKQLIPEHNIILFQGLINFRAKHLPFVLLVAVSFWSIVVSRSLYPSLPSLGSFFTSYIYLRFFQRFSMDPLLPVTMANGGQDSVNSSVLKGDASDTFSLSEFFPSVIKPYVSVVFASIYDVSCFLGIITPFTEDSIEQSNLRAQKRQEQANQVQKSVANSVAERRRQVALQVIEDRISRNEDHN</sequence>
<dbReference type="PANTHER" id="PTHR13377">
    <property type="entry name" value="PLACENTAL PROTEIN 6"/>
    <property type="match status" value="1"/>
</dbReference>
<evidence type="ECO:0000313" key="6">
    <source>
        <dbReference type="EMBL" id="EDK37069.2"/>
    </source>
</evidence>
<evidence type="ECO:0000256" key="5">
    <source>
        <dbReference type="SAM" id="Phobius"/>
    </source>
</evidence>
<dbReference type="eggNOG" id="KOG2890">
    <property type="taxonomic scope" value="Eukaryota"/>
</dbReference>
<dbReference type="PANTHER" id="PTHR13377:SF3">
    <property type="entry name" value="TRANSMEMBRANE PROTEIN 115"/>
    <property type="match status" value="1"/>
</dbReference>
<feature type="transmembrane region" description="Helical" evidence="5">
    <location>
        <begin position="139"/>
        <end position="157"/>
    </location>
</feature>
<dbReference type="SUPFAM" id="SSF144091">
    <property type="entry name" value="Rhomboid-like"/>
    <property type="match status" value="1"/>
</dbReference>
<evidence type="ECO:0000313" key="7">
    <source>
        <dbReference type="Proteomes" id="UP000001997"/>
    </source>
</evidence>
<name>A5DD12_PICGU</name>
<dbReference type="RefSeq" id="XP_001487790.2">
    <property type="nucleotide sequence ID" value="XM_001487740.1"/>
</dbReference>
<dbReference type="GeneID" id="5129584"/>
<dbReference type="InParanoid" id="A5DD12"/>